<sequence length="199" mass="21883">MVSFRKSKKFGPVRVTASTKGFGISAGSGPVRVGRGADGKIRRTVRVPGAGISDTKVIGGKQSTKKPSGSAGRESRPTAPANNSDTATGIAIIVGVIVAIVLLVNFWRQILLICGIALAGWICFVIVRKMWRSRQDRLAAEQAEDERMAQRAQEQHEQYLQGEDAGIYGRFTPADPDNPKHRIRQLPRSPKEWRDEKRH</sequence>
<reference evidence="4 5" key="1">
    <citation type="journal article" date="2017" name="Poromechanics V (2013)">
        <title>Genomic Characterization of the Arsenic-Tolerant Actinobacterium, &lt;i&gt;Rhodococcus erythropolis&lt;/i&gt; S43.</title>
        <authorList>
            <person name="Retamal-Morales G."/>
            <person name="Mehnert M."/>
            <person name="Schwabe R."/>
            <person name="Tischler D."/>
            <person name="Schloemann M."/>
            <person name="Levican G.J."/>
        </authorList>
    </citation>
    <scope>NUCLEOTIDE SEQUENCE [LARGE SCALE GENOMIC DNA]</scope>
    <source>
        <strain evidence="4 5">S43</strain>
    </source>
</reference>
<gene>
    <name evidence="4" type="ORF">BS297_18705</name>
</gene>
<feature type="transmembrane region" description="Helical" evidence="2">
    <location>
        <begin position="110"/>
        <end position="127"/>
    </location>
</feature>
<evidence type="ECO:0000259" key="3">
    <source>
        <dbReference type="Pfam" id="PF14020"/>
    </source>
</evidence>
<accession>A0A5N5E0V4</accession>
<feature type="transmembrane region" description="Helical" evidence="2">
    <location>
        <begin position="86"/>
        <end position="104"/>
    </location>
</feature>
<dbReference type="EMBL" id="MRBO01000501">
    <property type="protein sequence ID" value="KAB2583807.1"/>
    <property type="molecule type" value="Genomic_DNA"/>
</dbReference>
<dbReference type="InterPro" id="IPR025330">
    <property type="entry name" value="DUF4236"/>
</dbReference>
<feature type="region of interest" description="Disordered" evidence="1">
    <location>
        <begin position="52"/>
        <end position="84"/>
    </location>
</feature>
<feature type="compositionally biased region" description="Basic and acidic residues" evidence="1">
    <location>
        <begin position="146"/>
        <end position="157"/>
    </location>
</feature>
<evidence type="ECO:0000313" key="5">
    <source>
        <dbReference type="Proteomes" id="UP000325576"/>
    </source>
</evidence>
<evidence type="ECO:0000313" key="4">
    <source>
        <dbReference type="EMBL" id="KAB2583807.1"/>
    </source>
</evidence>
<name>A0A5N5E0V4_RHOER</name>
<keyword evidence="2" id="KW-0472">Membrane</keyword>
<feature type="region of interest" description="Disordered" evidence="1">
    <location>
        <begin position="146"/>
        <end position="199"/>
    </location>
</feature>
<keyword evidence="2" id="KW-0812">Transmembrane</keyword>
<dbReference type="AlphaFoldDB" id="A0A5N5E0V4"/>
<dbReference type="Proteomes" id="UP000325576">
    <property type="component" value="Unassembled WGS sequence"/>
</dbReference>
<feature type="domain" description="DUF4236" evidence="3">
    <location>
        <begin position="3"/>
        <end position="55"/>
    </location>
</feature>
<evidence type="ECO:0000256" key="2">
    <source>
        <dbReference type="SAM" id="Phobius"/>
    </source>
</evidence>
<dbReference type="Pfam" id="PF14020">
    <property type="entry name" value="DUF4236"/>
    <property type="match status" value="1"/>
</dbReference>
<proteinExistence type="predicted"/>
<evidence type="ECO:0000256" key="1">
    <source>
        <dbReference type="SAM" id="MobiDB-lite"/>
    </source>
</evidence>
<feature type="compositionally biased region" description="Basic and acidic residues" evidence="1">
    <location>
        <begin position="189"/>
        <end position="199"/>
    </location>
</feature>
<keyword evidence="2" id="KW-1133">Transmembrane helix</keyword>
<organism evidence="4 5">
    <name type="scientific">Rhodococcus erythropolis</name>
    <name type="common">Arthrobacter picolinophilus</name>
    <dbReference type="NCBI Taxonomy" id="1833"/>
    <lineage>
        <taxon>Bacteria</taxon>
        <taxon>Bacillati</taxon>
        <taxon>Actinomycetota</taxon>
        <taxon>Actinomycetes</taxon>
        <taxon>Mycobacteriales</taxon>
        <taxon>Nocardiaceae</taxon>
        <taxon>Rhodococcus</taxon>
        <taxon>Rhodococcus erythropolis group</taxon>
    </lineage>
</organism>
<protein>
    <recommendedName>
        <fullName evidence="3">DUF4236 domain-containing protein</fullName>
    </recommendedName>
</protein>
<comment type="caution">
    <text evidence="4">The sequence shown here is derived from an EMBL/GenBank/DDBJ whole genome shotgun (WGS) entry which is preliminary data.</text>
</comment>